<proteinExistence type="predicted"/>
<feature type="region of interest" description="Disordered" evidence="1">
    <location>
        <begin position="76"/>
        <end position="98"/>
    </location>
</feature>
<dbReference type="SUPFAM" id="SSF56672">
    <property type="entry name" value="DNA/RNA polymerases"/>
    <property type="match status" value="1"/>
</dbReference>
<dbReference type="Proteomes" id="UP001529510">
    <property type="component" value="Unassembled WGS sequence"/>
</dbReference>
<dbReference type="EMBL" id="JAMKFB020000020">
    <property type="protein sequence ID" value="KAL0164221.1"/>
    <property type="molecule type" value="Genomic_DNA"/>
</dbReference>
<gene>
    <name evidence="2" type="ORF">M9458_039974</name>
</gene>
<comment type="caution">
    <text evidence="2">The sequence shown here is derived from an EMBL/GenBank/DDBJ whole genome shotgun (WGS) entry which is preliminary data.</text>
</comment>
<feature type="compositionally biased region" description="Polar residues" evidence="1">
    <location>
        <begin position="87"/>
        <end position="98"/>
    </location>
</feature>
<evidence type="ECO:0000256" key="1">
    <source>
        <dbReference type="SAM" id="MobiDB-lite"/>
    </source>
</evidence>
<feature type="non-terminal residue" evidence="2">
    <location>
        <position position="98"/>
    </location>
</feature>
<organism evidence="2 3">
    <name type="scientific">Cirrhinus mrigala</name>
    <name type="common">Mrigala</name>
    <dbReference type="NCBI Taxonomy" id="683832"/>
    <lineage>
        <taxon>Eukaryota</taxon>
        <taxon>Metazoa</taxon>
        <taxon>Chordata</taxon>
        <taxon>Craniata</taxon>
        <taxon>Vertebrata</taxon>
        <taxon>Euteleostomi</taxon>
        <taxon>Actinopterygii</taxon>
        <taxon>Neopterygii</taxon>
        <taxon>Teleostei</taxon>
        <taxon>Ostariophysi</taxon>
        <taxon>Cypriniformes</taxon>
        <taxon>Cyprinidae</taxon>
        <taxon>Labeoninae</taxon>
        <taxon>Labeonini</taxon>
        <taxon>Cirrhinus</taxon>
    </lineage>
</organism>
<protein>
    <submittedName>
        <fullName evidence="2">Uncharacterized protein</fullName>
    </submittedName>
</protein>
<feature type="non-terminal residue" evidence="2">
    <location>
        <position position="1"/>
    </location>
</feature>
<keyword evidence="3" id="KW-1185">Reference proteome</keyword>
<dbReference type="InterPro" id="IPR043502">
    <property type="entry name" value="DNA/RNA_pol_sf"/>
</dbReference>
<evidence type="ECO:0000313" key="3">
    <source>
        <dbReference type="Proteomes" id="UP001529510"/>
    </source>
</evidence>
<name>A0ABD0NSY7_CIRMR</name>
<accession>A0ABD0NSY7</accession>
<reference evidence="2 3" key="1">
    <citation type="submission" date="2024-05" db="EMBL/GenBank/DDBJ databases">
        <title>Genome sequencing and assembly of Indian major carp, Cirrhinus mrigala (Hamilton, 1822).</title>
        <authorList>
            <person name="Mohindra V."/>
            <person name="Chowdhury L.M."/>
            <person name="Lal K."/>
            <person name="Jena J.K."/>
        </authorList>
    </citation>
    <scope>NUCLEOTIDE SEQUENCE [LARGE SCALE GENOMIC DNA]</scope>
    <source>
        <strain evidence="2">CM1030</strain>
        <tissue evidence="2">Blood</tissue>
    </source>
</reference>
<dbReference type="AlphaFoldDB" id="A0ABD0NSY7"/>
<evidence type="ECO:0000313" key="2">
    <source>
        <dbReference type="EMBL" id="KAL0164221.1"/>
    </source>
</evidence>
<sequence length="98" mass="11238">PPSKSFMEPKSSRSWTCGVRITSFVFVRRRMEAFVTPTGHYEYRVMLYGLSISPCVMNEVFREFLHRFVVGTWPNIASTSSRSSTSYENTASASRLKN</sequence>